<evidence type="ECO:0008006" key="4">
    <source>
        <dbReference type="Google" id="ProtNLM"/>
    </source>
</evidence>
<evidence type="ECO:0000313" key="3">
    <source>
        <dbReference type="Proteomes" id="UP001321473"/>
    </source>
</evidence>
<comment type="caution">
    <text evidence="2">The sequence shown here is derived from an EMBL/GenBank/DDBJ whole genome shotgun (WGS) entry which is preliminary data.</text>
</comment>
<sequence length="165" mass="18072">MLSKWRRTDDTATERVLAPGKSLAVGLGVATVVSLNCFLCVLVARKAFLLPPYAVEDADDDGAHTTVPVFHAAADRRPFGRRSSSTAGPTAPLCSTPAVCERLDAYLGDTLDHDKDPCDDFYGYVCSRPRSHHRLAEAALQARHAFRHLAGLQRHADMSEMQKRP</sequence>
<dbReference type="EMBL" id="JARKHS020028043">
    <property type="protein sequence ID" value="KAK8764762.1"/>
    <property type="molecule type" value="Genomic_DNA"/>
</dbReference>
<proteinExistence type="predicted"/>
<keyword evidence="1" id="KW-0472">Membrane</keyword>
<dbReference type="SUPFAM" id="SSF55486">
    <property type="entry name" value="Metalloproteases ('zincins'), catalytic domain"/>
    <property type="match status" value="1"/>
</dbReference>
<protein>
    <recommendedName>
        <fullName evidence="4">Peptidase M13 N-terminal domain-containing protein</fullName>
    </recommendedName>
</protein>
<keyword evidence="3" id="KW-1185">Reference proteome</keyword>
<name>A0AAQ4DQM2_AMBAM</name>
<dbReference type="GO" id="GO:0004222">
    <property type="term" value="F:metalloendopeptidase activity"/>
    <property type="evidence" value="ECO:0007669"/>
    <property type="project" value="InterPro"/>
</dbReference>
<dbReference type="GO" id="GO:0006508">
    <property type="term" value="P:proteolysis"/>
    <property type="evidence" value="ECO:0007669"/>
    <property type="project" value="InterPro"/>
</dbReference>
<evidence type="ECO:0000313" key="2">
    <source>
        <dbReference type="EMBL" id="KAK8764762.1"/>
    </source>
</evidence>
<dbReference type="InterPro" id="IPR024079">
    <property type="entry name" value="MetalloPept_cat_dom_sf"/>
</dbReference>
<organism evidence="2 3">
    <name type="scientific">Amblyomma americanum</name>
    <name type="common">Lone star tick</name>
    <dbReference type="NCBI Taxonomy" id="6943"/>
    <lineage>
        <taxon>Eukaryota</taxon>
        <taxon>Metazoa</taxon>
        <taxon>Ecdysozoa</taxon>
        <taxon>Arthropoda</taxon>
        <taxon>Chelicerata</taxon>
        <taxon>Arachnida</taxon>
        <taxon>Acari</taxon>
        <taxon>Parasitiformes</taxon>
        <taxon>Ixodida</taxon>
        <taxon>Ixodoidea</taxon>
        <taxon>Ixodidae</taxon>
        <taxon>Amblyomminae</taxon>
        <taxon>Amblyomma</taxon>
    </lineage>
</organism>
<reference evidence="2 3" key="1">
    <citation type="journal article" date="2023" name="Arcadia Sci">
        <title>De novo assembly of a long-read Amblyomma americanum tick genome.</title>
        <authorList>
            <person name="Chou S."/>
            <person name="Poskanzer K.E."/>
            <person name="Rollins M."/>
            <person name="Thuy-Boun P.S."/>
        </authorList>
    </citation>
    <scope>NUCLEOTIDE SEQUENCE [LARGE SCALE GENOMIC DNA]</scope>
    <source>
        <strain evidence="2">F_SG_1</strain>
        <tissue evidence="2">Salivary glands</tissue>
    </source>
</reference>
<accession>A0AAQ4DQM2</accession>
<dbReference type="PROSITE" id="PS51885">
    <property type="entry name" value="NEPRILYSIN"/>
    <property type="match status" value="1"/>
</dbReference>
<dbReference type="InterPro" id="IPR000718">
    <property type="entry name" value="Peptidase_M13"/>
</dbReference>
<gene>
    <name evidence="2" type="ORF">V5799_032631</name>
</gene>
<keyword evidence="1" id="KW-1133">Transmembrane helix</keyword>
<feature type="transmembrane region" description="Helical" evidence="1">
    <location>
        <begin position="23"/>
        <end position="44"/>
    </location>
</feature>
<dbReference type="Proteomes" id="UP001321473">
    <property type="component" value="Unassembled WGS sequence"/>
</dbReference>
<evidence type="ECO:0000256" key="1">
    <source>
        <dbReference type="SAM" id="Phobius"/>
    </source>
</evidence>
<dbReference type="AlphaFoldDB" id="A0AAQ4DQM2"/>
<keyword evidence="1" id="KW-0812">Transmembrane</keyword>
<dbReference type="Gene3D" id="3.40.390.10">
    <property type="entry name" value="Collagenase (Catalytic Domain)"/>
    <property type="match status" value="1"/>
</dbReference>